<sequence length="132" mass="14573">MNSAKQIDVERPRHDAARGRSRVVSPRATWLFRSEDIAPGSSPRELPGCVAPKTSLPGCSETINASDLRELERLRLVALGGRSKAYMASEFMASLWLERLEIVALGWSLWLGATLVGRSERSLQAVLVQRSL</sequence>
<protein>
    <submittedName>
        <fullName evidence="2">Uncharacterized protein</fullName>
    </submittedName>
</protein>
<reference evidence="2" key="1">
    <citation type="submission" date="2019-12" db="EMBL/GenBank/DDBJ databases">
        <title>Genome sequencing and annotation of Brassica cretica.</title>
        <authorList>
            <person name="Studholme D.J."/>
            <person name="Sarris P."/>
        </authorList>
    </citation>
    <scope>NUCLEOTIDE SEQUENCE</scope>
    <source>
        <strain evidence="2">PFS-109/04</strain>
        <tissue evidence="2">Leaf</tissue>
    </source>
</reference>
<evidence type="ECO:0000313" key="2">
    <source>
        <dbReference type="EMBL" id="KAF3584834.1"/>
    </source>
</evidence>
<feature type="compositionally biased region" description="Basic and acidic residues" evidence="1">
    <location>
        <begin position="7"/>
        <end position="18"/>
    </location>
</feature>
<dbReference type="EMBL" id="QGKX02000088">
    <property type="protein sequence ID" value="KAF3584834.1"/>
    <property type="molecule type" value="Genomic_DNA"/>
</dbReference>
<accession>A0A8S9RYW3</accession>
<dbReference type="AlphaFoldDB" id="A0A8S9RYW3"/>
<dbReference type="Proteomes" id="UP000712600">
    <property type="component" value="Unassembled WGS sequence"/>
</dbReference>
<proteinExistence type="predicted"/>
<feature type="region of interest" description="Disordered" evidence="1">
    <location>
        <begin position="1"/>
        <end position="20"/>
    </location>
</feature>
<evidence type="ECO:0000256" key="1">
    <source>
        <dbReference type="SAM" id="MobiDB-lite"/>
    </source>
</evidence>
<gene>
    <name evidence="2" type="ORF">F2Q69_00031629</name>
</gene>
<name>A0A8S9RYW3_BRACR</name>
<evidence type="ECO:0000313" key="3">
    <source>
        <dbReference type="Proteomes" id="UP000712600"/>
    </source>
</evidence>
<organism evidence="2 3">
    <name type="scientific">Brassica cretica</name>
    <name type="common">Mustard</name>
    <dbReference type="NCBI Taxonomy" id="69181"/>
    <lineage>
        <taxon>Eukaryota</taxon>
        <taxon>Viridiplantae</taxon>
        <taxon>Streptophyta</taxon>
        <taxon>Embryophyta</taxon>
        <taxon>Tracheophyta</taxon>
        <taxon>Spermatophyta</taxon>
        <taxon>Magnoliopsida</taxon>
        <taxon>eudicotyledons</taxon>
        <taxon>Gunneridae</taxon>
        <taxon>Pentapetalae</taxon>
        <taxon>rosids</taxon>
        <taxon>malvids</taxon>
        <taxon>Brassicales</taxon>
        <taxon>Brassicaceae</taxon>
        <taxon>Brassiceae</taxon>
        <taxon>Brassica</taxon>
    </lineage>
</organism>
<comment type="caution">
    <text evidence="2">The sequence shown here is derived from an EMBL/GenBank/DDBJ whole genome shotgun (WGS) entry which is preliminary data.</text>
</comment>